<name>A0A395HUX0_ASPHC</name>
<dbReference type="InterPro" id="IPR013094">
    <property type="entry name" value="AB_hydrolase_3"/>
</dbReference>
<dbReference type="Gene3D" id="3.40.50.1820">
    <property type="entry name" value="alpha/beta hydrolase"/>
    <property type="match status" value="1"/>
</dbReference>
<dbReference type="VEuPathDB" id="FungiDB:BO97DRAFT_425630"/>
<accession>A0A395HUX0</accession>
<dbReference type="GO" id="GO:0016787">
    <property type="term" value="F:hydrolase activity"/>
    <property type="evidence" value="ECO:0007669"/>
    <property type="project" value="InterPro"/>
</dbReference>
<evidence type="ECO:0000313" key="2">
    <source>
        <dbReference type="EMBL" id="RAL11316.1"/>
    </source>
</evidence>
<organism evidence="2 3">
    <name type="scientific">Aspergillus homomorphus (strain CBS 101889)</name>
    <dbReference type="NCBI Taxonomy" id="1450537"/>
    <lineage>
        <taxon>Eukaryota</taxon>
        <taxon>Fungi</taxon>
        <taxon>Dikarya</taxon>
        <taxon>Ascomycota</taxon>
        <taxon>Pezizomycotina</taxon>
        <taxon>Eurotiomycetes</taxon>
        <taxon>Eurotiomycetidae</taxon>
        <taxon>Eurotiales</taxon>
        <taxon>Aspergillaceae</taxon>
        <taxon>Aspergillus</taxon>
        <taxon>Aspergillus subgen. Circumdati</taxon>
    </lineage>
</organism>
<keyword evidence="3" id="KW-1185">Reference proteome</keyword>
<dbReference type="InterPro" id="IPR029058">
    <property type="entry name" value="AB_hydrolase_fold"/>
</dbReference>
<dbReference type="AlphaFoldDB" id="A0A395HUX0"/>
<dbReference type="EMBL" id="KZ824289">
    <property type="protein sequence ID" value="RAL11316.1"/>
    <property type="molecule type" value="Genomic_DNA"/>
</dbReference>
<dbReference type="Pfam" id="PF07859">
    <property type="entry name" value="Abhydrolase_3"/>
    <property type="match status" value="1"/>
</dbReference>
<sequence>MGDRFMNLNLPFSFLASDDVICASIEYRLAPQHPFPGPTEDCYAVHGERDTDDVGGYQTA</sequence>
<protein>
    <recommendedName>
        <fullName evidence="1">Alpha/beta hydrolase fold-3 domain-containing protein</fullName>
    </recommendedName>
</protein>
<proteinExistence type="predicted"/>
<dbReference type="OrthoDB" id="433474at2759"/>
<dbReference type="GeneID" id="37201370"/>
<gene>
    <name evidence="2" type="ORF">BO97DRAFT_425630</name>
</gene>
<reference evidence="2 3" key="1">
    <citation type="submission" date="2018-02" db="EMBL/GenBank/DDBJ databases">
        <title>The genomes of Aspergillus section Nigri reveals drivers in fungal speciation.</title>
        <authorList>
            <consortium name="DOE Joint Genome Institute"/>
            <person name="Vesth T.C."/>
            <person name="Nybo J."/>
            <person name="Theobald S."/>
            <person name="Brandl J."/>
            <person name="Frisvad J.C."/>
            <person name="Nielsen K.F."/>
            <person name="Lyhne E.K."/>
            <person name="Kogle M.E."/>
            <person name="Kuo A."/>
            <person name="Riley R."/>
            <person name="Clum A."/>
            <person name="Nolan M."/>
            <person name="Lipzen A."/>
            <person name="Salamov A."/>
            <person name="Henrissat B."/>
            <person name="Wiebenga A."/>
            <person name="De vries R.P."/>
            <person name="Grigoriev I.V."/>
            <person name="Mortensen U.H."/>
            <person name="Andersen M.R."/>
            <person name="Baker S.E."/>
        </authorList>
    </citation>
    <scope>NUCLEOTIDE SEQUENCE [LARGE SCALE GENOMIC DNA]</scope>
    <source>
        <strain evidence="2 3">CBS 101889</strain>
    </source>
</reference>
<dbReference type="RefSeq" id="XP_025550470.1">
    <property type="nucleotide sequence ID" value="XM_025697081.1"/>
</dbReference>
<evidence type="ECO:0000259" key="1">
    <source>
        <dbReference type="Pfam" id="PF07859"/>
    </source>
</evidence>
<feature type="domain" description="Alpha/beta hydrolase fold-3" evidence="1">
    <location>
        <begin position="19"/>
        <end position="45"/>
    </location>
</feature>
<evidence type="ECO:0000313" key="3">
    <source>
        <dbReference type="Proteomes" id="UP000248961"/>
    </source>
</evidence>
<dbReference type="SUPFAM" id="SSF53474">
    <property type="entry name" value="alpha/beta-Hydrolases"/>
    <property type="match status" value="1"/>
</dbReference>
<dbReference type="Proteomes" id="UP000248961">
    <property type="component" value="Unassembled WGS sequence"/>
</dbReference>